<dbReference type="SMART" id="SM00487">
    <property type="entry name" value="DEXDc"/>
    <property type="match status" value="1"/>
</dbReference>
<evidence type="ECO:0000259" key="5">
    <source>
        <dbReference type="PROSITE" id="PS51192"/>
    </source>
</evidence>
<dbReference type="InterPro" id="IPR027417">
    <property type="entry name" value="P-loop_NTPase"/>
</dbReference>
<dbReference type="SMART" id="SM00490">
    <property type="entry name" value="HELICc"/>
    <property type="match status" value="1"/>
</dbReference>
<keyword evidence="2" id="KW-0479">Metal-binding</keyword>
<dbReference type="Gene3D" id="3.40.50.300">
    <property type="entry name" value="P-loop containing nucleotide triphosphate hydrolases"/>
    <property type="match status" value="1"/>
</dbReference>
<dbReference type="InterPro" id="IPR049730">
    <property type="entry name" value="SNF2/RAD54-like_C"/>
</dbReference>
<reference evidence="8" key="1">
    <citation type="submission" date="2017-09" db="EMBL/GenBank/DDBJ databases">
        <authorList>
            <person name="Zhang Y."/>
            <person name="Huang X."/>
            <person name="Liu J."/>
            <person name="Lu L."/>
            <person name="Peng K."/>
        </authorList>
    </citation>
    <scope>NUCLEOTIDE SEQUENCE [LARGE SCALE GENOMIC DNA]</scope>
    <source>
        <strain evidence="8">S-XJ-1</strain>
    </source>
</reference>
<protein>
    <submittedName>
        <fullName evidence="7">Helicase SNF2</fullName>
    </submittedName>
</protein>
<keyword evidence="2" id="KW-0863">Zinc-finger</keyword>
<evidence type="ECO:0000256" key="2">
    <source>
        <dbReference type="PROSITE-ProRule" id="PRU00325"/>
    </source>
</evidence>
<dbReference type="Proteomes" id="UP000218810">
    <property type="component" value="Unassembled WGS sequence"/>
</dbReference>
<dbReference type="GO" id="GO:0004386">
    <property type="term" value="F:helicase activity"/>
    <property type="evidence" value="ECO:0007669"/>
    <property type="project" value="UniProtKB-KW"/>
</dbReference>
<dbReference type="Pfam" id="PF00176">
    <property type="entry name" value="SNF2-rel_dom"/>
    <property type="match status" value="1"/>
</dbReference>
<keyword evidence="7" id="KW-0547">Nucleotide-binding</keyword>
<feature type="domain" description="SWIM-type" evidence="4">
    <location>
        <begin position="74"/>
        <end position="115"/>
    </location>
</feature>
<dbReference type="InterPro" id="IPR038718">
    <property type="entry name" value="SNF2-like_sf"/>
</dbReference>
<dbReference type="GO" id="GO:0016787">
    <property type="term" value="F:hydrolase activity"/>
    <property type="evidence" value="ECO:0007669"/>
    <property type="project" value="UniProtKB-KW"/>
</dbReference>
<evidence type="ECO:0000256" key="1">
    <source>
        <dbReference type="ARBA" id="ARBA00022801"/>
    </source>
</evidence>
<keyword evidence="7" id="KW-0067">ATP-binding</keyword>
<feature type="domain" description="Helicase ATP-binding" evidence="5">
    <location>
        <begin position="694"/>
        <end position="873"/>
    </location>
</feature>
<dbReference type="PROSITE" id="PS51194">
    <property type="entry name" value="HELICASE_CTER"/>
    <property type="match status" value="1"/>
</dbReference>
<feature type="compositionally biased region" description="Acidic residues" evidence="3">
    <location>
        <begin position="311"/>
        <end position="321"/>
    </location>
</feature>
<proteinExistence type="predicted"/>
<dbReference type="InterPro" id="IPR000330">
    <property type="entry name" value="SNF2_N"/>
</dbReference>
<dbReference type="InterPro" id="IPR014001">
    <property type="entry name" value="Helicase_ATP-bd"/>
</dbReference>
<accession>A0A2A2WQM6</accession>
<keyword evidence="2" id="KW-0862">Zinc</keyword>
<keyword evidence="1" id="KW-0378">Hydrolase</keyword>
<dbReference type="GO" id="GO:0008270">
    <property type="term" value="F:zinc ion binding"/>
    <property type="evidence" value="ECO:0007669"/>
    <property type="project" value="UniProtKB-KW"/>
</dbReference>
<feature type="region of interest" description="Disordered" evidence="3">
    <location>
        <begin position="309"/>
        <end position="339"/>
    </location>
</feature>
<dbReference type="GO" id="GO:0005524">
    <property type="term" value="F:ATP binding"/>
    <property type="evidence" value="ECO:0007669"/>
    <property type="project" value="InterPro"/>
</dbReference>
<dbReference type="PANTHER" id="PTHR10799">
    <property type="entry name" value="SNF2/RAD54 HELICASE FAMILY"/>
    <property type="match status" value="1"/>
</dbReference>
<keyword evidence="7" id="KW-0347">Helicase</keyword>
<feature type="domain" description="Helicase C-terminal" evidence="6">
    <location>
        <begin position="997"/>
        <end position="1154"/>
    </location>
</feature>
<dbReference type="CDD" id="cd18793">
    <property type="entry name" value="SF2_C_SNF"/>
    <property type="match status" value="1"/>
</dbReference>
<evidence type="ECO:0000256" key="3">
    <source>
        <dbReference type="SAM" id="MobiDB-lite"/>
    </source>
</evidence>
<evidence type="ECO:0000313" key="8">
    <source>
        <dbReference type="Proteomes" id="UP000218810"/>
    </source>
</evidence>
<feature type="compositionally biased region" description="Basic and acidic residues" evidence="3">
    <location>
        <begin position="324"/>
        <end position="336"/>
    </location>
</feature>
<evidence type="ECO:0000259" key="4">
    <source>
        <dbReference type="PROSITE" id="PS50966"/>
    </source>
</evidence>
<dbReference type="AlphaFoldDB" id="A0A2A2WQM6"/>
<name>A0A2A2WQM6_9ACTN</name>
<dbReference type="InterPro" id="IPR007527">
    <property type="entry name" value="Znf_SWIM"/>
</dbReference>
<comment type="caution">
    <text evidence="7">The sequence shown here is derived from an EMBL/GenBank/DDBJ whole genome shotgun (WGS) entry which is preliminary data.</text>
</comment>
<dbReference type="SUPFAM" id="SSF52540">
    <property type="entry name" value="P-loop containing nucleoside triphosphate hydrolases"/>
    <property type="match status" value="2"/>
</dbReference>
<dbReference type="PROSITE" id="PS50966">
    <property type="entry name" value="ZF_SWIM"/>
    <property type="match status" value="1"/>
</dbReference>
<dbReference type="Pfam" id="PF00271">
    <property type="entry name" value="Helicase_C"/>
    <property type="match status" value="1"/>
</dbReference>
<evidence type="ECO:0000259" key="6">
    <source>
        <dbReference type="PROSITE" id="PS51194"/>
    </source>
</evidence>
<dbReference type="Gene3D" id="3.40.50.10810">
    <property type="entry name" value="Tandem AAA-ATPase domain"/>
    <property type="match status" value="1"/>
</dbReference>
<evidence type="ECO:0000313" key="7">
    <source>
        <dbReference type="EMBL" id="PAY23343.1"/>
    </source>
</evidence>
<organism evidence="7 8">
    <name type="scientific">Dietzia natronolimnaea</name>
    <dbReference type="NCBI Taxonomy" id="161920"/>
    <lineage>
        <taxon>Bacteria</taxon>
        <taxon>Bacillati</taxon>
        <taxon>Actinomycetota</taxon>
        <taxon>Actinomycetes</taxon>
        <taxon>Mycobacteriales</taxon>
        <taxon>Dietziaceae</taxon>
        <taxon>Dietzia</taxon>
    </lineage>
</organism>
<sequence>MAYVARPDVVGRPYPGCVRSSVRVPESEVERFVGSAALARSRPYVNADAIGDVGYNPGSRTLSALVAGSGGRRYRTEVALGKPDQDGWSRPKLSTCTCPVAMRCKHAAALMLFVGAGGGDHGARDGGVAGVSDPVPEWRQRVEEMMHEMVVQSPPRESEVYGLQLSVVADETVDDGWTGGLRPGLGNRLRARIVVPGRGGRWKSAGVEWDRLRYGWTADMSAAQTSWFRAVDALARSRRQARVWLDLCDAEVPALWPLIATAAEAEVEIVPGDGLHDVRPGPRRRVGLTAWSPDGREVVVTAAAEIRPADDDPMMTDDDPVTADGDRTTPDGEAIDRPLPGALVGDRGDLVAVVRDRVLELCPVGRLDHGVARDLRRWRELAIPDQSVAEFCGDFLPGLADAFPVVDRAGRLELPELDRVEFDFVIRRYTGPGSADGPDLLAEWSRLEVLRMSDGTETTRRRPLTPVDLGDAGPALADRESLDLAGRAEDAGWGWVVAPGRLRIAGHDAAVLLADGVVALRALDGVRVTVREGVPEIRRAAEGPRIRVAAEDDRSGIDWLGLSVGVTVEGRPVPFATVFRAVVSGQPEFVTDDGVLVPVDLERFGELRTLLDEALAASSARAGGADGAGDIRIGLGQAGLWSDLAELADDLAPPTGRAQALLELASDSPQPVPVPAALKAELRPYQQQGLDWLAMLWRHRIGGILADDMGLGKTVQALALIAHAHEGHKDRPATGAGTVAETVAGSPGPFLVVAPSSVVPNWEAEARRFVPSLRVARRSATENKSPTTVAEDAAAHEIVVTSATVLRLDAEAYAGIEWAGVILDEAQQAKNPSSKLFAALAGLRADFLLAVTGTPMENNLTELWAIAALSCRGVLPDAAEFRALYRTPIEKDGDAEALRRLRRRLRPFLLRRRKELVAGELPPRTDAVLEVELTAAHRRVYERELARQRASLLALLDDFDSNRISILAGLTVLRRLCLDPSLVDPEHSSIPSAKTDELVASLREIVAEGHRALVFSQFTSYLDTVVDRLQAEGITVAHLDGSTTDRAGAVGEFTEGGAQVFCLSLKAGGVGLNLVGADYVFLLDPWWNPATEAQAVDRAHRIGQTRPVLVYRMVARDTIEERVVELQRRKAELFASVLDSGEHFSAALTAEDLRGLIE</sequence>
<dbReference type="OrthoDB" id="9760715at2"/>
<dbReference type="EMBL" id="NTGA01000015">
    <property type="protein sequence ID" value="PAY23343.1"/>
    <property type="molecule type" value="Genomic_DNA"/>
</dbReference>
<dbReference type="InterPro" id="IPR001650">
    <property type="entry name" value="Helicase_C-like"/>
</dbReference>
<dbReference type="PROSITE" id="PS51192">
    <property type="entry name" value="HELICASE_ATP_BIND_1"/>
    <property type="match status" value="1"/>
</dbReference>
<keyword evidence="8" id="KW-1185">Reference proteome</keyword>
<gene>
    <name evidence="7" type="ORF">CEY15_08460</name>
</gene>